<dbReference type="Pfam" id="PF04819">
    <property type="entry name" value="DUF716"/>
    <property type="match status" value="1"/>
</dbReference>
<name>A0A6V7NQW3_ANACO</name>
<comment type="subcellular location">
    <subcellularLocation>
        <location evidence="1">Membrane</location>
        <topology evidence="1">Multi-pass membrane protein</topology>
    </subcellularLocation>
</comment>
<reference evidence="7" key="1">
    <citation type="submission" date="2020-07" db="EMBL/GenBank/DDBJ databases">
        <authorList>
            <person name="Lin J."/>
        </authorList>
    </citation>
    <scope>NUCLEOTIDE SEQUENCE</scope>
</reference>
<comment type="similarity">
    <text evidence="2">Belongs to the TMEM45 family.</text>
</comment>
<accession>A0A6V7NQW3</accession>
<dbReference type="PANTHER" id="PTHR47830">
    <property type="entry name" value="OS11G0534100 PROTEIN"/>
    <property type="match status" value="1"/>
</dbReference>
<proteinExistence type="inferred from homology"/>
<evidence type="ECO:0000256" key="1">
    <source>
        <dbReference type="ARBA" id="ARBA00004141"/>
    </source>
</evidence>
<keyword evidence="4 6" id="KW-1133">Transmembrane helix</keyword>
<evidence type="ECO:0000313" key="7">
    <source>
        <dbReference type="EMBL" id="CAD1820913.1"/>
    </source>
</evidence>
<dbReference type="AlphaFoldDB" id="A0A6V7NQW3"/>
<evidence type="ECO:0000256" key="5">
    <source>
        <dbReference type="ARBA" id="ARBA00023136"/>
    </source>
</evidence>
<evidence type="ECO:0000256" key="3">
    <source>
        <dbReference type="ARBA" id="ARBA00022692"/>
    </source>
</evidence>
<dbReference type="PANTHER" id="PTHR47830:SF2">
    <property type="entry name" value="PROTEIN, PUTATIVE-RELATED"/>
    <property type="match status" value="1"/>
</dbReference>
<evidence type="ECO:0000256" key="2">
    <source>
        <dbReference type="ARBA" id="ARBA00006948"/>
    </source>
</evidence>
<evidence type="ECO:0000256" key="6">
    <source>
        <dbReference type="SAM" id="Phobius"/>
    </source>
</evidence>
<sequence>MSSTTSLMNRTVTCLRVPDIVSGRDPTAVVVPLLPGAILTVISSPAVVLLTGASPPRRRPLRLLPPPHRRLLRLLHLPLPPCVLVRRRRLFPLFLRPPRRLPLRLRPPPRRHPPVAPIPLLIPDDLLFLLAALAFLSDLPSSPRPAIAAIDAHANELAAVPTLTCAASCFVLSLRCSAAAAAADVALATGMALKGSWALQAGISLYVLPPRGCSRNAVGGGEGWLECVLEDDGRRGLAMLDLLFASHAVAVAVICLGMQYWIAVKSAGRTDLEAMMARLVVSPSELELD</sequence>
<dbReference type="GO" id="GO:0016020">
    <property type="term" value="C:membrane"/>
    <property type="evidence" value="ECO:0007669"/>
    <property type="project" value="UniProtKB-SubCell"/>
</dbReference>
<evidence type="ECO:0000256" key="4">
    <source>
        <dbReference type="ARBA" id="ARBA00022989"/>
    </source>
</evidence>
<keyword evidence="5 6" id="KW-0472">Membrane</keyword>
<keyword evidence="3 6" id="KW-0812">Transmembrane</keyword>
<dbReference type="InterPro" id="IPR006904">
    <property type="entry name" value="DUF716"/>
</dbReference>
<gene>
    <name evidence="7" type="ORF">CB5_LOCUS4124</name>
</gene>
<feature type="transmembrane region" description="Helical" evidence="6">
    <location>
        <begin position="33"/>
        <end position="53"/>
    </location>
</feature>
<organism evidence="7">
    <name type="scientific">Ananas comosus var. bracteatus</name>
    <name type="common">red pineapple</name>
    <dbReference type="NCBI Taxonomy" id="296719"/>
    <lineage>
        <taxon>Eukaryota</taxon>
        <taxon>Viridiplantae</taxon>
        <taxon>Streptophyta</taxon>
        <taxon>Embryophyta</taxon>
        <taxon>Tracheophyta</taxon>
        <taxon>Spermatophyta</taxon>
        <taxon>Magnoliopsida</taxon>
        <taxon>Liliopsida</taxon>
        <taxon>Poales</taxon>
        <taxon>Bromeliaceae</taxon>
        <taxon>Bromelioideae</taxon>
        <taxon>Ananas</taxon>
    </lineage>
</organism>
<feature type="transmembrane region" description="Helical" evidence="6">
    <location>
        <begin position="242"/>
        <end position="262"/>
    </location>
</feature>
<protein>
    <submittedName>
        <fullName evidence="7">Uncharacterized protein</fullName>
    </submittedName>
</protein>
<dbReference type="EMBL" id="LR862141">
    <property type="protein sequence ID" value="CAD1820913.1"/>
    <property type="molecule type" value="Genomic_DNA"/>
</dbReference>